<dbReference type="Proteomes" id="UP000294958">
    <property type="component" value="Unassembled WGS sequence"/>
</dbReference>
<dbReference type="Pfam" id="PF13468">
    <property type="entry name" value="Glyoxalase_3"/>
    <property type="match status" value="1"/>
</dbReference>
<dbReference type="OrthoDB" id="9812467at2"/>
<dbReference type="PATRIC" id="fig|69279.3.peg.4530"/>
<protein>
    <submittedName>
        <fullName evidence="3">Glyoxalase-like protein</fullName>
    </submittedName>
</protein>
<keyword evidence="5" id="KW-1185">Reference proteome</keyword>
<gene>
    <name evidence="2" type="ORF">BG36_17350</name>
    <name evidence="3" type="ORF">DES43_13430</name>
</gene>
<evidence type="ECO:0000313" key="3">
    <source>
        <dbReference type="EMBL" id="TDR31341.1"/>
    </source>
</evidence>
<dbReference type="Gene3D" id="3.10.180.10">
    <property type="entry name" value="2,3-Dihydroxybiphenyl 1,2-Dioxygenase, domain 1"/>
    <property type="match status" value="1"/>
</dbReference>
<feature type="domain" description="Glyoxalase-like" evidence="1">
    <location>
        <begin position="5"/>
        <end position="190"/>
    </location>
</feature>
<dbReference type="AlphaFoldDB" id="A0A011U6L0"/>
<dbReference type="eggNOG" id="COG0346">
    <property type="taxonomic scope" value="Bacteria"/>
</dbReference>
<dbReference type="STRING" id="69279.BG36_17350"/>
<dbReference type="Proteomes" id="UP000019849">
    <property type="component" value="Unassembled WGS sequence"/>
</dbReference>
<evidence type="ECO:0000313" key="2">
    <source>
        <dbReference type="EMBL" id="EXL01746.1"/>
    </source>
</evidence>
<organism evidence="2 4">
    <name type="scientific">Aquamicrobium defluvii</name>
    <dbReference type="NCBI Taxonomy" id="69279"/>
    <lineage>
        <taxon>Bacteria</taxon>
        <taxon>Pseudomonadati</taxon>
        <taxon>Pseudomonadota</taxon>
        <taxon>Alphaproteobacteria</taxon>
        <taxon>Hyphomicrobiales</taxon>
        <taxon>Phyllobacteriaceae</taxon>
        <taxon>Aquamicrobium</taxon>
    </lineage>
</organism>
<evidence type="ECO:0000313" key="5">
    <source>
        <dbReference type="Proteomes" id="UP000294958"/>
    </source>
</evidence>
<accession>A0A011U6L0</accession>
<evidence type="ECO:0000313" key="4">
    <source>
        <dbReference type="Proteomes" id="UP000019849"/>
    </source>
</evidence>
<dbReference type="EMBL" id="JENY01000038">
    <property type="protein sequence ID" value="EXL01746.1"/>
    <property type="molecule type" value="Genomic_DNA"/>
</dbReference>
<dbReference type="HOGENOM" id="CLU_072991_2_0_5"/>
<evidence type="ECO:0000259" key="1">
    <source>
        <dbReference type="Pfam" id="PF13468"/>
    </source>
</evidence>
<dbReference type="PANTHER" id="PTHR40265:SF1">
    <property type="entry name" value="GLYOXALASE-LIKE DOMAIN-CONTAINING PROTEIN"/>
    <property type="match status" value="1"/>
</dbReference>
<dbReference type="InterPro" id="IPR025870">
    <property type="entry name" value="Glyoxalase-like_dom"/>
</dbReference>
<reference evidence="2 4" key="1">
    <citation type="submission" date="2014-02" db="EMBL/GenBank/DDBJ databases">
        <title>Aquamicrobium defluvii Genome sequencing.</title>
        <authorList>
            <person name="Wang X."/>
        </authorList>
    </citation>
    <scope>NUCLEOTIDE SEQUENCE [LARGE SCALE GENOMIC DNA]</scope>
    <source>
        <strain evidence="2 4">W13Z1</strain>
    </source>
</reference>
<comment type="caution">
    <text evidence="2">The sequence shown here is derived from an EMBL/GenBank/DDBJ whole genome shotgun (WGS) entry which is preliminary data.</text>
</comment>
<dbReference type="InterPro" id="IPR029068">
    <property type="entry name" value="Glyas_Bleomycin-R_OHBP_Dase"/>
</dbReference>
<dbReference type="SUPFAM" id="SSF54593">
    <property type="entry name" value="Glyoxalase/Bleomycin resistance protein/Dihydroxybiphenyl dioxygenase"/>
    <property type="match status" value="1"/>
</dbReference>
<dbReference type="PANTHER" id="PTHR40265">
    <property type="entry name" value="BLL2707 PROTEIN"/>
    <property type="match status" value="1"/>
</dbReference>
<sequence length="288" mass="31011">MTRLLDHLVLPTADLDVARARLARLGFTVAPRGEHPFGTENRCVYFSDGTFIEPLAIADRPAADAAVAAGNVFVARDRIYRQDVGPEGFSAVVFGSADADDDHRRYVQAGISAGPRLDFSRPFIDASGRSDTASFSLAFAAARQMRGTFVFACQRVNTPRVDRSALEAHANGSTRIAQVVAVAPDSMPMTDFLSVAADAGEAAQADKLELPNTRIAVMTPSFYAQQFGLPRETRETPVFAAIVFSVRDIDATRRHLVSGGVDHDMRGDRIVIAAAPGQGAAFIFEEHT</sequence>
<name>A0A011U6L0_9HYPH</name>
<proteinExistence type="predicted"/>
<dbReference type="EMBL" id="SNZF01000034">
    <property type="protein sequence ID" value="TDR31341.1"/>
    <property type="molecule type" value="Genomic_DNA"/>
</dbReference>
<reference evidence="3 5" key="2">
    <citation type="submission" date="2019-03" db="EMBL/GenBank/DDBJ databases">
        <title>Genomic Encyclopedia of Type Strains, Phase IV (KMG-IV): sequencing the most valuable type-strain genomes for metagenomic binning, comparative biology and taxonomic classification.</title>
        <authorList>
            <person name="Goeker M."/>
        </authorList>
    </citation>
    <scope>NUCLEOTIDE SEQUENCE [LARGE SCALE GENOMIC DNA]</scope>
    <source>
        <strain evidence="3 5">DSM 11603</strain>
    </source>
</reference>